<accession>A0ABV0AXA4</accession>
<comment type="caution">
    <text evidence="4">The sequence shown here is derived from an EMBL/GenBank/DDBJ whole genome shotgun (WGS) entry which is preliminary data.</text>
</comment>
<evidence type="ECO:0000256" key="1">
    <source>
        <dbReference type="ARBA" id="ARBA00010990"/>
    </source>
</evidence>
<reference evidence="4 5" key="1">
    <citation type="submission" date="2024-05" db="EMBL/GenBank/DDBJ databases">
        <title>Microbispora sp.ZYX-F-249.</title>
        <authorList>
            <person name="Xie H."/>
        </authorList>
    </citation>
    <scope>NUCLEOTIDE SEQUENCE [LARGE SCALE GENOMIC DNA]</scope>
    <source>
        <strain evidence="4 5">ZYX-F-249</strain>
    </source>
</reference>
<dbReference type="EMBL" id="JBDJAW010000040">
    <property type="protein sequence ID" value="MEN3539908.1"/>
    <property type="molecule type" value="Genomic_DNA"/>
</dbReference>
<dbReference type="InterPro" id="IPR008278">
    <property type="entry name" value="4-PPantetheinyl_Trfase_dom"/>
</dbReference>
<dbReference type="PANTHER" id="PTHR12215:SF10">
    <property type="entry name" value="L-AMINOADIPATE-SEMIALDEHYDE DEHYDROGENASE-PHOSPHOPANTETHEINYL TRANSFERASE"/>
    <property type="match status" value="1"/>
</dbReference>
<evidence type="ECO:0000256" key="2">
    <source>
        <dbReference type="ARBA" id="ARBA00022679"/>
    </source>
</evidence>
<dbReference type="InterPro" id="IPR050559">
    <property type="entry name" value="P-Pant_transferase_sf"/>
</dbReference>
<name>A0ABV0AXA4_9ACTN</name>
<dbReference type="Gene3D" id="3.90.470.20">
    <property type="entry name" value="4'-phosphopantetheinyl transferase domain"/>
    <property type="match status" value="2"/>
</dbReference>
<feature type="domain" description="4'-phosphopantetheinyl transferase" evidence="3">
    <location>
        <begin position="117"/>
        <end position="200"/>
    </location>
</feature>
<dbReference type="Pfam" id="PF01648">
    <property type="entry name" value="ACPS"/>
    <property type="match status" value="1"/>
</dbReference>
<proteinExistence type="inferred from homology"/>
<protein>
    <submittedName>
        <fullName evidence="4">4'-phosphopantetheinyl transferase superfamily protein</fullName>
    </submittedName>
</protein>
<evidence type="ECO:0000259" key="3">
    <source>
        <dbReference type="Pfam" id="PF01648"/>
    </source>
</evidence>
<dbReference type="PANTHER" id="PTHR12215">
    <property type="entry name" value="PHOSPHOPANTETHEINE TRANSFERASE"/>
    <property type="match status" value="1"/>
</dbReference>
<organism evidence="4 5">
    <name type="scientific">Microbispora maris</name>
    <dbReference type="NCBI Taxonomy" id="3144104"/>
    <lineage>
        <taxon>Bacteria</taxon>
        <taxon>Bacillati</taxon>
        <taxon>Actinomycetota</taxon>
        <taxon>Actinomycetes</taxon>
        <taxon>Streptosporangiales</taxon>
        <taxon>Streptosporangiaceae</taxon>
        <taxon>Microbispora</taxon>
    </lineage>
</organism>
<evidence type="ECO:0000313" key="5">
    <source>
        <dbReference type="Proteomes" id="UP001447516"/>
    </source>
</evidence>
<dbReference type="RefSeq" id="WP_346229782.1">
    <property type="nucleotide sequence ID" value="NZ_JBDJAW010000040.1"/>
</dbReference>
<keyword evidence="5" id="KW-1185">Reference proteome</keyword>
<evidence type="ECO:0000313" key="4">
    <source>
        <dbReference type="EMBL" id="MEN3539908.1"/>
    </source>
</evidence>
<comment type="similarity">
    <text evidence="1">Belongs to the P-Pant transferase superfamily. Gsp/Sfp/HetI/AcpT family.</text>
</comment>
<dbReference type="InterPro" id="IPR037143">
    <property type="entry name" value="4-PPantetheinyl_Trfase_dom_sf"/>
</dbReference>
<keyword evidence="2 4" id="KW-0808">Transferase</keyword>
<dbReference type="SUPFAM" id="SSF56214">
    <property type="entry name" value="4'-phosphopantetheinyl transferase"/>
    <property type="match status" value="2"/>
</dbReference>
<gene>
    <name evidence="4" type="ORF">AAH991_32695</name>
</gene>
<sequence>MVVSVLRTGECHVWWADPRHETIDTLTEPLSVAELERAARFRRDQDRRRFLTGARLLRLAAGARLGISPGNVVVDRTCPDCDKHHGRPSIRAGGTVLHASVSHSGDRVAVALTSEAPLGVDVEELVPAGSVEDLVQCALTPRERDVVLALPEHEQYEAFVRIWVCKEAALKATGHGLRISPDLVEFDLTGDPPTLLRWPLDIPPETVRIHRLDPGPGYLGVVALLTGDRDVEVVETRQVRREQLSVVPLPAAA</sequence>
<dbReference type="GO" id="GO:0016740">
    <property type="term" value="F:transferase activity"/>
    <property type="evidence" value="ECO:0007669"/>
    <property type="project" value="UniProtKB-KW"/>
</dbReference>
<dbReference type="Proteomes" id="UP001447516">
    <property type="component" value="Unassembled WGS sequence"/>
</dbReference>